<reference evidence="3" key="1">
    <citation type="submission" date="2014-03" db="EMBL/GenBank/DDBJ databases">
        <authorList>
            <person name="Aksoy S."/>
            <person name="Warren W."/>
            <person name="Wilson R.K."/>
        </authorList>
    </citation>
    <scope>NUCLEOTIDE SEQUENCE [LARGE SCALE GENOMIC DNA]</scope>
    <source>
        <strain evidence="3">IAEA</strain>
    </source>
</reference>
<proteinExistence type="predicted"/>
<dbReference type="VEuPathDB" id="VectorBase:GPAI035385"/>
<dbReference type="Proteomes" id="UP000092445">
    <property type="component" value="Unassembled WGS sequence"/>
</dbReference>
<evidence type="ECO:0000313" key="2">
    <source>
        <dbReference type="EnsemblMetazoa" id="GPAI035385-PA"/>
    </source>
</evidence>
<accession>A0A1B0A5U6</accession>
<keyword evidence="1" id="KW-0472">Membrane</keyword>
<name>A0A1B0A5U6_GLOPL</name>
<feature type="transmembrane region" description="Helical" evidence="1">
    <location>
        <begin position="90"/>
        <end position="111"/>
    </location>
</feature>
<evidence type="ECO:0000256" key="1">
    <source>
        <dbReference type="SAM" id="Phobius"/>
    </source>
</evidence>
<protein>
    <submittedName>
        <fullName evidence="2">Uncharacterized protein</fullName>
    </submittedName>
</protein>
<keyword evidence="1" id="KW-1133">Transmembrane helix</keyword>
<sequence>MATVTWAEVSKIPLVNITICINGRSPLRISQSSPLDDDSPPFLLFAGDCLCKERLAFLYFVKSTVASKNIKIIGAMIATITQDLSHSRPAILRISCIGLFSSITAAVLLSIRKLSRCKSLSNFSELDSVFCSFLRLRLGRGSSSSIGAQKHLPLSSQVHVPDADNIPRLLSLIERGPIILLPAMQSCGHAKTNKKITQVQRLVFSTKIGQEFRSAI</sequence>
<evidence type="ECO:0000313" key="3">
    <source>
        <dbReference type="Proteomes" id="UP000092445"/>
    </source>
</evidence>
<keyword evidence="1" id="KW-0812">Transmembrane</keyword>
<organism evidence="2 3">
    <name type="scientific">Glossina pallidipes</name>
    <name type="common">Tsetse fly</name>
    <dbReference type="NCBI Taxonomy" id="7398"/>
    <lineage>
        <taxon>Eukaryota</taxon>
        <taxon>Metazoa</taxon>
        <taxon>Ecdysozoa</taxon>
        <taxon>Arthropoda</taxon>
        <taxon>Hexapoda</taxon>
        <taxon>Insecta</taxon>
        <taxon>Pterygota</taxon>
        <taxon>Neoptera</taxon>
        <taxon>Endopterygota</taxon>
        <taxon>Diptera</taxon>
        <taxon>Brachycera</taxon>
        <taxon>Muscomorpha</taxon>
        <taxon>Hippoboscoidea</taxon>
        <taxon>Glossinidae</taxon>
        <taxon>Glossina</taxon>
    </lineage>
</organism>
<keyword evidence="3" id="KW-1185">Reference proteome</keyword>
<dbReference type="EnsemblMetazoa" id="GPAI035385-RA">
    <property type="protein sequence ID" value="GPAI035385-PA"/>
    <property type="gene ID" value="GPAI035385"/>
</dbReference>
<dbReference type="AlphaFoldDB" id="A0A1B0A5U6"/>
<reference evidence="2" key="2">
    <citation type="submission" date="2020-05" db="UniProtKB">
        <authorList>
            <consortium name="EnsemblMetazoa"/>
        </authorList>
    </citation>
    <scope>IDENTIFICATION</scope>
    <source>
        <strain evidence="2">IAEA</strain>
    </source>
</reference>